<feature type="chain" id="PRO_5037411219" evidence="1">
    <location>
        <begin position="24"/>
        <end position="771"/>
    </location>
</feature>
<keyword evidence="3" id="KW-1185">Reference proteome</keyword>
<keyword evidence="1" id="KW-0732">Signal</keyword>
<evidence type="ECO:0000256" key="1">
    <source>
        <dbReference type="SAM" id="SignalP"/>
    </source>
</evidence>
<sequence>MQAGLLAAGLVIGVLAVPAGASAAPQPSPSASSSAKALRAANKAGTALLADPTNLATDEDKVKAAGAIGVNPGIDMLVLNDQQFVFAIWERTEAGAYVKAEALRAYGSDEARAAYEFIVTGIFVAAKDDAQAKITEEAAKARRRSVAVTVGLDPSETALIEKADRDFIFSVWQRATAGSHVWTAARDAIADGTDQDDWDAFLNVGAAAAADQDMREAIADADEELAAQLRARQLVNAKRSLLQLLLLGVTEELVNAPNRQYVLFVHNNAKGPEVQLASQVALNAPDADLAQALSDFIFTGGAAANKRDEDAAAARELAGYRARAIVIRDEAQHDGFLPKLLAAANTALSTNTLVALQTFLLKGQDEARAADRRLDFNTSFETTDPRPNWENTAGNGGIANIGGIVSSVTVPELGVRNVPRALGGTNVLLYSGMDNSTTRSFAYLQAYGLSKVSVRPTTKLSYKIQPLSAATFAGISGNNSTCVGIDLVFSDGSTLRDSGAKDQRGNLMHPGGQCNKLTLDTWNDVVVDLGAVAAGRTVTRINVGYDQAVNTGGYRGYIDEVKFTDLESAPKLRTSAEPGDTPLTWNNTVDADAKPAGNAANVGPIVSSVTGPELKYGATTGRTGSNVLLYSGKDNSATASYAYMKGFALTDTYVTAATKLSYWIYPQSKTQWSTVTGNNSSCVAVDMILEDKVGGTSTISLRDTDVKDQRGNILHPAKQCGKLPLDTWTQIVVPVGSVANGKRIVKVDVGYDQAPNTGSYRGFIDDLRITQ</sequence>
<gene>
    <name evidence="2" type="ORF">Afe05nite_00420</name>
</gene>
<dbReference type="AlphaFoldDB" id="A0A919IUA8"/>
<reference evidence="2" key="1">
    <citation type="submission" date="2021-01" db="EMBL/GenBank/DDBJ databases">
        <title>Whole genome shotgun sequence of Actinoplanes ferrugineus NBRC 15555.</title>
        <authorList>
            <person name="Komaki H."/>
            <person name="Tamura T."/>
        </authorList>
    </citation>
    <scope>NUCLEOTIDE SEQUENCE</scope>
    <source>
        <strain evidence="2">NBRC 15555</strain>
    </source>
</reference>
<proteinExistence type="predicted"/>
<comment type="caution">
    <text evidence="2">The sequence shown here is derived from an EMBL/GenBank/DDBJ whole genome shotgun (WGS) entry which is preliminary data.</text>
</comment>
<evidence type="ECO:0000313" key="3">
    <source>
        <dbReference type="Proteomes" id="UP000598174"/>
    </source>
</evidence>
<evidence type="ECO:0000313" key="2">
    <source>
        <dbReference type="EMBL" id="GIE08202.1"/>
    </source>
</evidence>
<protein>
    <submittedName>
        <fullName evidence="2">Uncharacterized protein</fullName>
    </submittedName>
</protein>
<accession>A0A919IUA8</accession>
<dbReference type="Proteomes" id="UP000598174">
    <property type="component" value="Unassembled WGS sequence"/>
</dbReference>
<name>A0A919IUA8_9ACTN</name>
<feature type="signal peptide" evidence="1">
    <location>
        <begin position="1"/>
        <end position="23"/>
    </location>
</feature>
<dbReference type="EMBL" id="BOMM01000001">
    <property type="protein sequence ID" value="GIE08202.1"/>
    <property type="molecule type" value="Genomic_DNA"/>
</dbReference>
<organism evidence="2 3">
    <name type="scientific">Paractinoplanes ferrugineus</name>
    <dbReference type="NCBI Taxonomy" id="113564"/>
    <lineage>
        <taxon>Bacteria</taxon>
        <taxon>Bacillati</taxon>
        <taxon>Actinomycetota</taxon>
        <taxon>Actinomycetes</taxon>
        <taxon>Micromonosporales</taxon>
        <taxon>Micromonosporaceae</taxon>
        <taxon>Paractinoplanes</taxon>
    </lineage>
</organism>